<accession>A0A8H7TK30</accession>
<keyword evidence="2" id="KW-1185">Reference proteome</keyword>
<evidence type="ECO:0000313" key="2">
    <source>
        <dbReference type="Proteomes" id="UP000664132"/>
    </source>
</evidence>
<organism evidence="1 2">
    <name type="scientific">Cadophora malorum</name>
    <dbReference type="NCBI Taxonomy" id="108018"/>
    <lineage>
        <taxon>Eukaryota</taxon>
        <taxon>Fungi</taxon>
        <taxon>Dikarya</taxon>
        <taxon>Ascomycota</taxon>
        <taxon>Pezizomycotina</taxon>
        <taxon>Leotiomycetes</taxon>
        <taxon>Helotiales</taxon>
        <taxon>Ploettnerulaceae</taxon>
        <taxon>Cadophora</taxon>
    </lineage>
</organism>
<name>A0A8H7TK30_9HELO</name>
<evidence type="ECO:0000313" key="1">
    <source>
        <dbReference type="EMBL" id="KAG4420635.1"/>
    </source>
</evidence>
<sequence length="848" mass="96965">MGNGLSVSSVVDLLHALQPVERSGALDKLYEQHGEIQTYLKSIHHRYLEAHPLQQQPKRKQPHLEAIHIKKSVPREQTLAEEECLAWKRDVSLFWTPPSHSFLPPEDCDEPLRFVLNATAHIEAQGHVSCLRRRFLALFWFDCFAASYPEQETAFDYEYLDIGRRILGSNIEDNDIRVSKLREQVKAGRKYNMLTKKFDDGILLTLPSSIGWSTLERKLPLDQVKFDTWIEPVVGSVWEELSQKDDIRDLGQRIRRTILQRCLPPCWAPPLKTRRMNPATGAVSVSDGPSVLLGSPLHQAYYMHSGGADLENPTHQVSHPADQGQILHLAPRHGESINTKIGSTVVDVWSLIPPLLYAMGNHIPKFILDRAASPQARWSEQGEYEEITPQDAGLHPDLVSLLSDGTKLREHIEELVSRSIIREERSTDGLHTYLCQHEPGRNMYDKNRAFGHVGRHMLHVLQHLLRLHSEPDLQITPTRDIVEALVAASKFGTMSTRKTLLKTAAELQNDRKQLDTQAMIVHRQSVLLRLCKKVSESQRIIREFLDSPFIQPNPKLTSLLGLLHVSQAENWAYLFNHQMVYKEAQKWEPGDHPSSMQLYALRNKLKVLGQSYKGEGLFEDAMSAFKGCLAAMKPQDSERYLIQSHLADICCEVEYLKRKKMTVTNVAYLDEAEKVVSSEIRYLRTSNRHSKHLRRLLLSLLEIEMVRGRQTVAECLIEELLSIHRGLVEHDINDQVGHVRTLMAWARISEPAEAVVRWQTAFQWNQIYNPSEEDVFTCGVIFLFISLAYFKVGDTDESWASFTRAAETISRKEPQFLMPGIGTYLYDFARRELWSLAGWLLPGQSPLL</sequence>
<reference evidence="1" key="1">
    <citation type="submission" date="2021-02" db="EMBL/GenBank/DDBJ databases">
        <title>Genome sequence Cadophora malorum strain M34.</title>
        <authorList>
            <person name="Stefanovic E."/>
            <person name="Vu D."/>
            <person name="Scully C."/>
            <person name="Dijksterhuis J."/>
            <person name="Roader J."/>
            <person name="Houbraken J."/>
        </authorList>
    </citation>
    <scope>NUCLEOTIDE SEQUENCE</scope>
    <source>
        <strain evidence="1">M34</strain>
    </source>
</reference>
<dbReference type="EMBL" id="JAFJYH010000080">
    <property type="protein sequence ID" value="KAG4420635.1"/>
    <property type="molecule type" value="Genomic_DNA"/>
</dbReference>
<comment type="caution">
    <text evidence="1">The sequence shown here is derived from an EMBL/GenBank/DDBJ whole genome shotgun (WGS) entry which is preliminary data.</text>
</comment>
<dbReference type="OrthoDB" id="3563844at2759"/>
<dbReference type="Proteomes" id="UP000664132">
    <property type="component" value="Unassembled WGS sequence"/>
</dbReference>
<protein>
    <submittedName>
        <fullName evidence="1">Uncharacterized protein</fullName>
    </submittedName>
</protein>
<gene>
    <name evidence="1" type="ORF">IFR04_006225</name>
</gene>
<proteinExistence type="predicted"/>
<dbReference type="AlphaFoldDB" id="A0A8H7TK30"/>